<protein>
    <submittedName>
        <fullName evidence="1">Uncharacterized protein</fullName>
    </submittedName>
</protein>
<sequence length="74" mass="8383">MPDEWDVQKILSDWLRAHGYDGLCNLDAECGCELSDLCPYMDESILDCKPGYKRPNPSGESPWLMHPEKEPADA</sequence>
<dbReference type="AlphaFoldDB" id="X0X350"/>
<organism evidence="1">
    <name type="scientific">marine sediment metagenome</name>
    <dbReference type="NCBI Taxonomy" id="412755"/>
    <lineage>
        <taxon>unclassified sequences</taxon>
        <taxon>metagenomes</taxon>
        <taxon>ecological metagenomes</taxon>
    </lineage>
</organism>
<evidence type="ECO:0000313" key="1">
    <source>
        <dbReference type="EMBL" id="GAG31053.1"/>
    </source>
</evidence>
<comment type="caution">
    <text evidence="1">The sequence shown here is derived from an EMBL/GenBank/DDBJ whole genome shotgun (WGS) entry which is preliminary data.</text>
</comment>
<proteinExistence type="predicted"/>
<dbReference type="EMBL" id="BARS01046613">
    <property type="protein sequence ID" value="GAG31053.1"/>
    <property type="molecule type" value="Genomic_DNA"/>
</dbReference>
<accession>X0X350</accession>
<name>X0X350_9ZZZZ</name>
<reference evidence="1" key="1">
    <citation type="journal article" date="2014" name="Front. Microbiol.">
        <title>High frequency of phylogenetically diverse reductive dehalogenase-homologous genes in deep subseafloor sedimentary metagenomes.</title>
        <authorList>
            <person name="Kawai M."/>
            <person name="Futagami T."/>
            <person name="Toyoda A."/>
            <person name="Takaki Y."/>
            <person name="Nishi S."/>
            <person name="Hori S."/>
            <person name="Arai W."/>
            <person name="Tsubouchi T."/>
            <person name="Morono Y."/>
            <person name="Uchiyama I."/>
            <person name="Ito T."/>
            <person name="Fujiyama A."/>
            <person name="Inagaki F."/>
            <person name="Takami H."/>
        </authorList>
    </citation>
    <scope>NUCLEOTIDE SEQUENCE</scope>
    <source>
        <strain evidence="1">Expedition CK06-06</strain>
    </source>
</reference>
<gene>
    <name evidence="1" type="ORF">S01H1_70131</name>
</gene>